<organism evidence="2 3">
    <name type="scientific">Candidatus Vogelbacteria bacterium RIFOXYD1_FULL_44_32</name>
    <dbReference type="NCBI Taxonomy" id="1802438"/>
    <lineage>
        <taxon>Bacteria</taxon>
        <taxon>Candidatus Vogeliibacteriota</taxon>
    </lineage>
</organism>
<evidence type="ECO:0000256" key="1">
    <source>
        <dbReference type="SAM" id="SignalP"/>
    </source>
</evidence>
<dbReference type="EMBL" id="MHTJ01000002">
    <property type="protein sequence ID" value="OHA58836.1"/>
    <property type="molecule type" value="Genomic_DNA"/>
</dbReference>
<name>A0A1G2QE25_9BACT</name>
<protein>
    <submittedName>
        <fullName evidence="2">Uncharacterized protein</fullName>
    </submittedName>
</protein>
<reference evidence="2 3" key="1">
    <citation type="journal article" date="2016" name="Nat. Commun.">
        <title>Thousands of microbial genomes shed light on interconnected biogeochemical processes in an aquifer system.</title>
        <authorList>
            <person name="Anantharaman K."/>
            <person name="Brown C.T."/>
            <person name="Hug L.A."/>
            <person name="Sharon I."/>
            <person name="Castelle C.J."/>
            <person name="Probst A.J."/>
            <person name="Thomas B.C."/>
            <person name="Singh A."/>
            <person name="Wilkins M.J."/>
            <person name="Karaoz U."/>
            <person name="Brodie E.L."/>
            <person name="Williams K.H."/>
            <person name="Hubbard S.S."/>
            <person name="Banfield J.F."/>
        </authorList>
    </citation>
    <scope>NUCLEOTIDE SEQUENCE [LARGE SCALE GENOMIC DNA]</scope>
</reference>
<accession>A0A1G2QE25</accession>
<feature type="chain" id="PRO_5009584084" evidence="1">
    <location>
        <begin position="30"/>
        <end position="1039"/>
    </location>
</feature>
<feature type="signal peptide" evidence="1">
    <location>
        <begin position="1"/>
        <end position="29"/>
    </location>
</feature>
<sequence length="1039" mass="108192">MNYPSSFKQASLILVSVAFVFLVAGVAYAEWANPACGPTGCNTPTPINVGSTTQTKAGGFNLRQASILELGKEFPTTIKEEKAGRIFYFNNGVVSTDSKPGISVRIFGGGNAVGNRMVHLLDNLFVGGTINAFKYNICTTSAEGAVVCSPFTGGGDGLWTLNSTGTAISPSVLTRRVGIGTTTPDYKLTVDGIISATGLLMSRNHSPSLVLFDTDNSSVNARIQVQNNLLSFNRVSSSNNIAATPLSINLNSGNVGVGTVVDPTLFKLQVYGSVGPHLDNRYDLGSPTRRWANLYASNIYKCSGPDEDLCTEVTNNNGGDKWASSTANVNNIYNKNLTGNVGVGTANPQTKFHVKTGIVNILFSNGGADGTDAIIAATKDGGSSAPLTFLSNRYKFGADGEMLMIASNGNVGIGNPAPTSKLQVNGATRIDGALAAFGTLFSSGQIIGENAAPSILLNQTGETDKNARIQMDGSLLTFRKVGSPSVTYPNGNNTLATPLVVDFNTGKVGIGTNSPSTNLHVTGTIGVDGTSFSAAELGRLKFGAFNLEGKDVGYIRYKNTSPQSLDVYGGVVVAEGVPMQPRLIRLFDDVNIAGKLTVNRICSTTGICFDTSSVGGQWATSGNNIYNTNTGKVGIGTNVPGTKLDIDNGTTNYTVGLTARTVSDLTGTSNFPVAIIANNTNSANSGVGLRFAAKNGNAANNATLAQISGVIERASTGAVNYGGLQFTVTDGAHLVDAMRISREGKVGIGTNDPSNKLDVEGGITANNVRIDRGGSISLGTADIDSNTKLDVDGKVRLRSLAADNVSTRVLVADNDGKIGYKDTATSGEGQKMCTAIGVGGAFYNFKLKISSFLLSMLDRYAEARNNSRVYIPANNVPPNDKRICLGNACVTVFQAGGILPAGSLMDRYILPDIGANMRASLDEAFNSLPRVVESNIPVPSSWTIRDCQQYVAAQTGAIESYQVGCIFKEAQGDGKRFSYSNVGVVWSKSALGGGAGLVIGGRVGGDVVSALIGGAIGNTAGNGSLEVNNVSRPTYNCGW</sequence>
<proteinExistence type="predicted"/>
<gene>
    <name evidence="2" type="ORF">A2571_00420</name>
</gene>
<evidence type="ECO:0000313" key="2">
    <source>
        <dbReference type="EMBL" id="OHA58836.1"/>
    </source>
</evidence>
<dbReference type="STRING" id="1802438.A2571_00420"/>
<evidence type="ECO:0000313" key="3">
    <source>
        <dbReference type="Proteomes" id="UP000177043"/>
    </source>
</evidence>
<comment type="caution">
    <text evidence="2">The sequence shown here is derived from an EMBL/GenBank/DDBJ whole genome shotgun (WGS) entry which is preliminary data.</text>
</comment>
<keyword evidence="1" id="KW-0732">Signal</keyword>
<dbReference type="AlphaFoldDB" id="A0A1G2QE25"/>
<dbReference type="Proteomes" id="UP000177043">
    <property type="component" value="Unassembled WGS sequence"/>
</dbReference>